<sequence length="74" mass="8253">MALTGDAAYLAPFQNAVIAPCREVVRTLLVHVVYCLLPPPCWPGDGHRLSWADAPGVTAWWSLPSYWTLFLRTL</sequence>
<evidence type="ECO:0000313" key="2">
    <source>
        <dbReference type="Proteomes" id="UP001283361"/>
    </source>
</evidence>
<reference evidence="1" key="1">
    <citation type="journal article" date="2023" name="G3 (Bethesda)">
        <title>A reference genome for the long-term kleptoplast-retaining sea slug Elysia crispata morphotype clarki.</title>
        <authorList>
            <person name="Eastman K.E."/>
            <person name="Pendleton A.L."/>
            <person name="Shaikh M.A."/>
            <person name="Suttiyut T."/>
            <person name="Ogas R."/>
            <person name="Tomko P."/>
            <person name="Gavelis G."/>
            <person name="Widhalm J.R."/>
            <person name="Wisecaver J.H."/>
        </authorList>
    </citation>
    <scope>NUCLEOTIDE SEQUENCE</scope>
    <source>
        <strain evidence="1">ECLA1</strain>
    </source>
</reference>
<evidence type="ECO:0000313" key="1">
    <source>
        <dbReference type="EMBL" id="KAK3788652.1"/>
    </source>
</evidence>
<name>A0AAE1AL28_9GAST</name>
<accession>A0AAE1AL28</accession>
<dbReference type="EMBL" id="JAWDGP010001751">
    <property type="protein sequence ID" value="KAK3788652.1"/>
    <property type="molecule type" value="Genomic_DNA"/>
</dbReference>
<protein>
    <submittedName>
        <fullName evidence="1">Uncharacterized protein</fullName>
    </submittedName>
</protein>
<dbReference type="Proteomes" id="UP001283361">
    <property type="component" value="Unassembled WGS sequence"/>
</dbReference>
<proteinExistence type="predicted"/>
<organism evidence="1 2">
    <name type="scientific">Elysia crispata</name>
    <name type="common">lettuce slug</name>
    <dbReference type="NCBI Taxonomy" id="231223"/>
    <lineage>
        <taxon>Eukaryota</taxon>
        <taxon>Metazoa</taxon>
        <taxon>Spiralia</taxon>
        <taxon>Lophotrochozoa</taxon>
        <taxon>Mollusca</taxon>
        <taxon>Gastropoda</taxon>
        <taxon>Heterobranchia</taxon>
        <taxon>Euthyneura</taxon>
        <taxon>Panpulmonata</taxon>
        <taxon>Sacoglossa</taxon>
        <taxon>Placobranchoidea</taxon>
        <taxon>Plakobranchidae</taxon>
        <taxon>Elysia</taxon>
    </lineage>
</organism>
<gene>
    <name evidence="1" type="ORF">RRG08_035816</name>
</gene>
<comment type="caution">
    <text evidence="1">The sequence shown here is derived from an EMBL/GenBank/DDBJ whole genome shotgun (WGS) entry which is preliminary data.</text>
</comment>
<dbReference type="AlphaFoldDB" id="A0AAE1AL28"/>
<keyword evidence="2" id="KW-1185">Reference proteome</keyword>